<keyword evidence="3" id="KW-1185">Reference proteome</keyword>
<dbReference type="EMBL" id="CP006868">
    <property type="protein sequence ID" value="UXD21687.1"/>
    <property type="molecule type" value="Genomic_DNA"/>
</dbReference>
<feature type="coiled-coil region" evidence="1">
    <location>
        <begin position="156"/>
        <end position="183"/>
    </location>
</feature>
<sequence>MLSAGRALDPKEYYSKQEVREEIADFLKNRWAAVEGRIGEEKLFARYLDGEPLWIRDPEDVTKVLERYPWARTFYGTISVYEDKPLGKLKGITLFWDLDCDYEIEPCLKGAQLISEFLERHGVKPWVKFSGRGFHVHVNENCYPWERERDPFALALQVERYVVKSLENKLRELELMGMKVETLVDPARVTTSPLSLHRELDRAAVAMKPEALKDFNLSWSDPNNFKHDPEAWRTCEGSLEELVQKARSWSPPRPQKAVHPGRFPVMALLQAARYYLMTGNLEEALSFGLNRAIFYAWLKYHYNPGRARRPRGYSEEELRRIEKLTPVGPLKDKAPRSEEGWFEIGGQVQRPEDFMRQVAKRFEESGIPFDLAWEKALEYVSKFPEHVLKDPNLFFKYVYEPVRDNFLLVLRGEARASLPAIYQRRGRTLTLDRFFKKSK</sequence>
<organism evidence="2 3">
    <name type="scientific">Ignicoccus pacificus DSM 13166</name>
    <dbReference type="NCBI Taxonomy" id="940294"/>
    <lineage>
        <taxon>Archaea</taxon>
        <taxon>Thermoproteota</taxon>
        <taxon>Thermoprotei</taxon>
        <taxon>Desulfurococcales</taxon>
        <taxon>Desulfurococcaceae</taxon>
        <taxon>Ignicoccus</taxon>
    </lineage>
</organism>
<dbReference type="AlphaFoldDB" id="A0A977K9T9"/>
<evidence type="ECO:0000256" key="1">
    <source>
        <dbReference type="SAM" id="Coils"/>
    </source>
</evidence>
<gene>
    <name evidence="2" type="ORF">IPA_06810</name>
</gene>
<name>A0A977K9T9_9CREN</name>
<dbReference type="SUPFAM" id="SSF56747">
    <property type="entry name" value="Prim-pol domain"/>
    <property type="match status" value="1"/>
</dbReference>
<accession>A0A977K9T9</accession>
<dbReference type="Gene3D" id="3.90.920.10">
    <property type="entry name" value="DNA primase, PRIM domain"/>
    <property type="match status" value="1"/>
</dbReference>
<evidence type="ECO:0000313" key="3">
    <source>
        <dbReference type="Proteomes" id="UP001063698"/>
    </source>
</evidence>
<protein>
    <submittedName>
        <fullName evidence="2">Uncharacterized protein</fullName>
    </submittedName>
</protein>
<proteinExistence type="predicted"/>
<evidence type="ECO:0000313" key="2">
    <source>
        <dbReference type="EMBL" id="UXD21687.1"/>
    </source>
</evidence>
<reference evidence="2" key="1">
    <citation type="submission" date="2013-11" db="EMBL/GenBank/DDBJ databases">
        <title>Comparative genomics of Ignicoccus.</title>
        <authorList>
            <person name="Podar M."/>
        </authorList>
    </citation>
    <scope>NUCLEOTIDE SEQUENCE</scope>
    <source>
        <strain evidence="2">DSM 13166</strain>
    </source>
</reference>
<keyword evidence="1" id="KW-0175">Coiled coil</keyword>
<dbReference type="Proteomes" id="UP001063698">
    <property type="component" value="Chromosome"/>
</dbReference>
<dbReference type="KEGG" id="ipc:IPA_06810"/>